<feature type="chain" id="PRO_5025347845" description="Cytochrome c domain-containing protein" evidence="7">
    <location>
        <begin position="20"/>
        <end position="595"/>
    </location>
</feature>
<feature type="domain" description="Cytochrome c" evidence="8">
    <location>
        <begin position="499"/>
        <end position="595"/>
    </location>
</feature>
<dbReference type="GO" id="GO:0009055">
    <property type="term" value="F:electron transfer activity"/>
    <property type="evidence" value="ECO:0007669"/>
    <property type="project" value="InterPro"/>
</dbReference>
<dbReference type="EMBL" id="CAAHFG010000001">
    <property type="protein sequence ID" value="VGO14582.1"/>
    <property type="molecule type" value="Genomic_DNA"/>
</dbReference>
<evidence type="ECO:0000256" key="7">
    <source>
        <dbReference type="SAM" id="SignalP"/>
    </source>
</evidence>
<keyword evidence="5 6" id="KW-0408">Iron</keyword>
<proteinExistence type="predicted"/>
<dbReference type="Gene3D" id="2.130.10.10">
    <property type="entry name" value="YVTN repeat-like/Quinoprotein amine dehydrogenase"/>
    <property type="match status" value="1"/>
</dbReference>
<sequence>MKLFSTIAISFALLGAAGAQTYLSPCDIDQSPDKKTIYITAHTGRQLLCFDVASKKVAKCIDLPAQPSGTVHSTDGKTLFIAGGGPDGRIWKVDNGTITGEFETGHTPISPVPSPDGKMLYVCNRFDTDVSFIDLASGETVARVPVLREPVAADVTHDGKFLFVANHIPDGRADVDYVASKISVINTATKEVETIPLVNGAEGVRDLKVSPDGTKIFATHLMARFLVPTTQLERGWVSTDALSVIDVASRSLEYTVLLDDVDQGFPNPWAIGFSKDGNTLVVSSAGNHEISLINLPAMREKIEAEAKAAEGEAHLNAHNNLSFLSGIRKRIKLAGNGPRALVVDGEFIYIGNYYSDTLEVVRVSKDWSTRSGVFQLGPQQKLTPERLGEIFFNDSALCFQNWLSCATCHPDARTDAMNWDLLNDGMGNPKNVKTMLLAHQTPRAMWLGVRADAETGVRAGIKHIQFAVRPEKDAVAIDAYLKSLEPVPSPYLVDGKLSDAAKRGERIFGEQGCIGCHPAPYFTDLNMYDMGTTKGQDEGLPVDVPQLIESWRTAPYMHDGRAATMRDVFSEFQHGNVSGLSEKQINDLSEYVLSL</sequence>
<accession>A0A6C2U3J6</accession>
<dbReference type="RefSeq" id="WP_136080053.1">
    <property type="nucleotide sequence ID" value="NZ_CAAHFG010000001.1"/>
</dbReference>
<dbReference type="InterPro" id="IPR009056">
    <property type="entry name" value="Cyt_c-like_dom"/>
</dbReference>
<evidence type="ECO:0000256" key="1">
    <source>
        <dbReference type="ARBA" id="ARBA00022617"/>
    </source>
</evidence>
<evidence type="ECO:0000313" key="9">
    <source>
        <dbReference type="EMBL" id="VGO14582.1"/>
    </source>
</evidence>
<dbReference type="PANTHER" id="PTHR30600">
    <property type="entry name" value="CYTOCHROME C PEROXIDASE-RELATED"/>
    <property type="match status" value="1"/>
</dbReference>
<keyword evidence="3 7" id="KW-0732">Signal</keyword>
<reference evidence="9 10" key="1">
    <citation type="submission" date="2019-04" db="EMBL/GenBank/DDBJ databases">
        <authorList>
            <person name="Van Vliet M D."/>
        </authorList>
    </citation>
    <scope>NUCLEOTIDE SEQUENCE [LARGE SCALE GENOMIC DNA]</scope>
    <source>
        <strain evidence="9 10">F1</strain>
    </source>
</reference>
<dbReference type="PANTHER" id="PTHR30600:SF10">
    <property type="entry name" value="BLL6722 PROTEIN"/>
    <property type="match status" value="1"/>
</dbReference>
<dbReference type="GO" id="GO:0004130">
    <property type="term" value="F:cytochrome-c peroxidase activity"/>
    <property type="evidence" value="ECO:0007669"/>
    <property type="project" value="TreeGrafter"/>
</dbReference>
<keyword evidence="4" id="KW-0560">Oxidoreductase</keyword>
<dbReference type="SUPFAM" id="SSF46626">
    <property type="entry name" value="Cytochrome c"/>
    <property type="match status" value="2"/>
</dbReference>
<dbReference type="InterPro" id="IPR036909">
    <property type="entry name" value="Cyt_c-like_dom_sf"/>
</dbReference>
<dbReference type="InterPro" id="IPR011045">
    <property type="entry name" value="N2O_reductase_N"/>
</dbReference>
<dbReference type="AlphaFoldDB" id="A0A6C2U3J6"/>
<dbReference type="Proteomes" id="UP000366872">
    <property type="component" value="Unassembled WGS sequence"/>
</dbReference>
<protein>
    <recommendedName>
        <fullName evidence="8">Cytochrome c domain-containing protein</fullName>
    </recommendedName>
</protein>
<keyword evidence="10" id="KW-1185">Reference proteome</keyword>
<evidence type="ECO:0000256" key="2">
    <source>
        <dbReference type="ARBA" id="ARBA00022723"/>
    </source>
</evidence>
<evidence type="ECO:0000256" key="3">
    <source>
        <dbReference type="ARBA" id="ARBA00022729"/>
    </source>
</evidence>
<keyword evidence="2 6" id="KW-0479">Metal-binding</keyword>
<dbReference type="GO" id="GO:0046872">
    <property type="term" value="F:metal ion binding"/>
    <property type="evidence" value="ECO:0007669"/>
    <property type="project" value="UniProtKB-KW"/>
</dbReference>
<dbReference type="InterPro" id="IPR051395">
    <property type="entry name" value="Cytochrome_c_Peroxidase/MauG"/>
</dbReference>
<evidence type="ECO:0000256" key="5">
    <source>
        <dbReference type="ARBA" id="ARBA00023004"/>
    </source>
</evidence>
<evidence type="ECO:0000256" key="6">
    <source>
        <dbReference type="PROSITE-ProRule" id="PRU00433"/>
    </source>
</evidence>
<feature type="signal peptide" evidence="7">
    <location>
        <begin position="1"/>
        <end position="19"/>
    </location>
</feature>
<dbReference type="InterPro" id="IPR015943">
    <property type="entry name" value="WD40/YVTN_repeat-like_dom_sf"/>
</dbReference>
<feature type="domain" description="Cytochrome c" evidence="8">
    <location>
        <begin position="383"/>
        <end position="485"/>
    </location>
</feature>
<evidence type="ECO:0000259" key="8">
    <source>
        <dbReference type="PROSITE" id="PS51007"/>
    </source>
</evidence>
<evidence type="ECO:0000256" key="4">
    <source>
        <dbReference type="ARBA" id="ARBA00023002"/>
    </source>
</evidence>
<organism evidence="9 10">
    <name type="scientific">Pontiella desulfatans</name>
    <dbReference type="NCBI Taxonomy" id="2750659"/>
    <lineage>
        <taxon>Bacteria</taxon>
        <taxon>Pseudomonadati</taxon>
        <taxon>Kiritimatiellota</taxon>
        <taxon>Kiritimatiellia</taxon>
        <taxon>Kiritimatiellales</taxon>
        <taxon>Pontiellaceae</taxon>
        <taxon>Pontiella</taxon>
    </lineage>
</organism>
<dbReference type="SUPFAM" id="SSF50974">
    <property type="entry name" value="Nitrous oxide reductase, N-terminal domain"/>
    <property type="match status" value="1"/>
</dbReference>
<dbReference type="PROSITE" id="PS51007">
    <property type="entry name" value="CYTC"/>
    <property type="match status" value="2"/>
</dbReference>
<dbReference type="Gene3D" id="1.10.760.10">
    <property type="entry name" value="Cytochrome c-like domain"/>
    <property type="match status" value="2"/>
</dbReference>
<keyword evidence="1 6" id="KW-0349">Heme</keyword>
<gene>
    <name evidence="9" type="ORF">PDESU_03145</name>
</gene>
<evidence type="ECO:0000313" key="10">
    <source>
        <dbReference type="Proteomes" id="UP000366872"/>
    </source>
</evidence>
<name>A0A6C2U3J6_PONDE</name>
<dbReference type="GO" id="GO:0020037">
    <property type="term" value="F:heme binding"/>
    <property type="evidence" value="ECO:0007669"/>
    <property type="project" value="InterPro"/>
</dbReference>